<name>D5GDC7_TUBMM</name>
<dbReference type="KEGG" id="tml:GSTUM_00006150001"/>
<dbReference type="InParanoid" id="D5GDC7"/>
<dbReference type="HOGENOM" id="CLU_1273071_0_0_1"/>
<proteinExistence type="predicted"/>
<accession>D5GDC7</accession>
<evidence type="ECO:0000313" key="2">
    <source>
        <dbReference type="Proteomes" id="UP000006911"/>
    </source>
</evidence>
<gene>
    <name evidence="1" type="ORF">GSTUM_00006150001</name>
</gene>
<protein>
    <submittedName>
        <fullName evidence="1">(Perigord truffle) hypothetical protein</fullName>
    </submittedName>
</protein>
<keyword evidence="2" id="KW-1185">Reference proteome</keyword>
<sequence length="217" mass="24742">MPPLLEYPTFPLFLLIEALPETSSPAVTDPAAPDGGSSVAPGCWLLAAGLHLNPAREFIASRYTTLVSCSCLSRWTRGQFGKAVKRLLPWSLQSQTYLFSARVYRFPQKLLHQTSYTPFLSPMIQVSHDKESLEKPVKWRYTRALEARRSTTTNHMLHHLGQTYHRFTLELCSNTTGRERVPEFKGRMQEENTRRPGERISEHFLCFSTTARAQTVT</sequence>
<dbReference type="AlphaFoldDB" id="D5GDC7"/>
<evidence type="ECO:0000313" key="1">
    <source>
        <dbReference type="EMBL" id="CAZ82520.1"/>
    </source>
</evidence>
<reference evidence="1 2" key="1">
    <citation type="journal article" date="2010" name="Nature">
        <title>Perigord black truffle genome uncovers evolutionary origins and mechanisms of symbiosis.</title>
        <authorList>
            <person name="Martin F."/>
            <person name="Kohler A."/>
            <person name="Murat C."/>
            <person name="Balestrini R."/>
            <person name="Coutinho P.M."/>
            <person name="Jaillon O."/>
            <person name="Montanini B."/>
            <person name="Morin E."/>
            <person name="Noel B."/>
            <person name="Percudani R."/>
            <person name="Porcel B."/>
            <person name="Rubini A."/>
            <person name="Amicucci A."/>
            <person name="Amselem J."/>
            <person name="Anthouard V."/>
            <person name="Arcioni S."/>
            <person name="Artiguenave F."/>
            <person name="Aury J.M."/>
            <person name="Ballario P."/>
            <person name="Bolchi A."/>
            <person name="Brenna A."/>
            <person name="Brun A."/>
            <person name="Buee M."/>
            <person name="Cantarel B."/>
            <person name="Chevalier G."/>
            <person name="Couloux A."/>
            <person name="Da Silva C."/>
            <person name="Denoeud F."/>
            <person name="Duplessis S."/>
            <person name="Ghignone S."/>
            <person name="Hilselberger B."/>
            <person name="Iotti M."/>
            <person name="Marcais B."/>
            <person name="Mello A."/>
            <person name="Miranda M."/>
            <person name="Pacioni G."/>
            <person name="Quesneville H."/>
            <person name="Riccioni C."/>
            <person name="Ruotolo R."/>
            <person name="Splivallo R."/>
            <person name="Stocchi V."/>
            <person name="Tisserant E."/>
            <person name="Viscomi A.R."/>
            <person name="Zambonelli A."/>
            <person name="Zampieri E."/>
            <person name="Henrissat B."/>
            <person name="Lebrun M.H."/>
            <person name="Paolocci F."/>
            <person name="Bonfante P."/>
            <person name="Ottonello S."/>
            <person name="Wincker P."/>
        </authorList>
    </citation>
    <scope>NUCLEOTIDE SEQUENCE [LARGE SCALE GENOMIC DNA]</scope>
    <source>
        <strain evidence="1 2">Mel28</strain>
    </source>
</reference>
<dbReference type="EMBL" id="FN430142">
    <property type="protein sequence ID" value="CAZ82520.1"/>
    <property type="molecule type" value="Genomic_DNA"/>
</dbReference>
<dbReference type="Proteomes" id="UP000006911">
    <property type="component" value="Unassembled WGS sequence"/>
</dbReference>
<dbReference type="GeneID" id="9183984"/>
<dbReference type="RefSeq" id="XP_002838329.1">
    <property type="nucleotide sequence ID" value="XM_002838283.1"/>
</dbReference>
<organism evidence="1 2">
    <name type="scientific">Tuber melanosporum (strain Mel28)</name>
    <name type="common">Perigord black truffle</name>
    <dbReference type="NCBI Taxonomy" id="656061"/>
    <lineage>
        <taxon>Eukaryota</taxon>
        <taxon>Fungi</taxon>
        <taxon>Dikarya</taxon>
        <taxon>Ascomycota</taxon>
        <taxon>Pezizomycotina</taxon>
        <taxon>Pezizomycetes</taxon>
        <taxon>Pezizales</taxon>
        <taxon>Tuberaceae</taxon>
        <taxon>Tuber</taxon>
    </lineage>
</organism>